<feature type="transmembrane region" description="Helical" evidence="1">
    <location>
        <begin position="200"/>
        <end position="222"/>
    </location>
</feature>
<dbReference type="Proteomes" id="UP000575083">
    <property type="component" value="Unassembled WGS sequence"/>
</dbReference>
<gene>
    <name evidence="2" type="ORF">HNP48_001269</name>
</gene>
<dbReference type="AlphaFoldDB" id="A0A7X0PB08"/>
<feature type="transmembrane region" description="Helical" evidence="1">
    <location>
        <begin position="459"/>
        <end position="478"/>
    </location>
</feature>
<evidence type="ECO:0000313" key="2">
    <source>
        <dbReference type="EMBL" id="MBB6558605.1"/>
    </source>
</evidence>
<feature type="transmembrane region" description="Helical" evidence="1">
    <location>
        <begin position="23"/>
        <end position="40"/>
    </location>
</feature>
<dbReference type="Pfam" id="PF12679">
    <property type="entry name" value="ABC2_membrane_2"/>
    <property type="match status" value="1"/>
</dbReference>
<evidence type="ECO:0000256" key="1">
    <source>
        <dbReference type="SAM" id="Phobius"/>
    </source>
</evidence>
<feature type="transmembrane region" description="Helical" evidence="1">
    <location>
        <begin position="234"/>
        <end position="259"/>
    </location>
</feature>
<keyword evidence="1" id="KW-0812">Transmembrane</keyword>
<dbReference type="GO" id="GO:0005886">
    <property type="term" value="C:plasma membrane"/>
    <property type="evidence" value="ECO:0007669"/>
    <property type="project" value="UniProtKB-SubCell"/>
</dbReference>
<feature type="transmembrane region" description="Helical" evidence="1">
    <location>
        <begin position="153"/>
        <end position="173"/>
    </location>
</feature>
<protein>
    <submittedName>
        <fullName evidence="2">ABC-2 type transport system permease protein</fullName>
    </submittedName>
</protein>
<sequence>MNPSPRFLLVARQELRLLLRDRSLWLVGGLFLLLVGYALFNGMLQTHQRDQAQAALVAADGQARAGQLAQLGRIMAGTEVPTPFGNPANPANMAGGLGAQHAVMPSAPLAPVALGQTDLFPAQFKVTHQSKVNLLHNNDIENPWHLQSGHFDLAFVVVYLLPLLIFALSYNLLSGEREDGTLRLLLSQPLALPTLVAAKIAVRAAVLLGAAVLVPLAVLLIARPQALAAPGATLWWALVVGAYALFWFTAVVAVNAFGWSSATNAMVLVIGWVVLVLVAPVLLNIAVTQASPAPSRAELAARTRVVTAQAMSHNATLLATDYTHVDQPDTLVPRDGRLAMSGRAMANYRIQRQVDETLRPELDRFDAQQARQQALVVRWSAISPAAVAYEGITALAGTGHSRNAWFLAQVASYHQAWKDFFYPRIDGGLALAEADFARIPAFRWHEEGQGAVQAQAARAVLQLLLPTLVLLGLAGWRLRRYRVV</sequence>
<dbReference type="PANTHER" id="PTHR43471">
    <property type="entry name" value="ABC TRANSPORTER PERMEASE"/>
    <property type="match status" value="1"/>
</dbReference>
<accession>A0A7X0PB08</accession>
<keyword evidence="1" id="KW-0472">Membrane</keyword>
<name>A0A7X0PB08_9BURK</name>
<comment type="caution">
    <text evidence="2">The sequence shown here is derived from an EMBL/GenBank/DDBJ whole genome shotgun (WGS) entry which is preliminary data.</text>
</comment>
<keyword evidence="3" id="KW-1185">Reference proteome</keyword>
<proteinExistence type="predicted"/>
<feature type="transmembrane region" description="Helical" evidence="1">
    <location>
        <begin position="265"/>
        <end position="287"/>
    </location>
</feature>
<dbReference type="EMBL" id="JACHLK010000002">
    <property type="protein sequence ID" value="MBB6558605.1"/>
    <property type="molecule type" value="Genomic_DNA"/>
</dbReference>
<evidence type="ECO:0000313" key="3">
    <source>
        <dbReference type="Proteomes" id="UP000575083"/>
    </source>
</evidence>
<keyword evidence="1" id="KW-1133">Transmembrane helix</keyword>
<reference evidence="2 3" key="1">
    <citation type="submission" date="2020-08" db="EMBL/GenBank/DDBJ databases">
        <title>Functional genomics of gut bacteria from endangered species of beetles.</title>
        <authorList>
            <person name="Carlos-Shanley C."/>
        </authorList>
    </citation>
    <scope>NUCLEOTIDE SEQUENCE [LARGE SCALE GENOMIC DNA]</scope>
    <source>
        <strain evidence="2 3">S00198</strain>
    </source>
</reference>
<dbReference type="PANTHER" id="PTHR43471:SF14">
    <property type="entry name" value="ABC-2 TYPE TRANSPORT SYSTEM PERMEASE PROTEIN"/>
    <property type="match status" value="1"/>
</dbReference>
<dbReference type="GO" id="GO:0140359">
    <property type="term" value="F:ABC-type transporter activity"/>
    <property type="evidence" value="ECO:0007669"/>
    <property type="project" value="InterPro"/>
</dbReference>
<organism evidence="2 3">
    <name type="scientific">Acidovorax soli</name>
    <dbReference type="NCBI Taxonomy" id="592050"/>
    <lineage>
        <taxon>Bacteria</taxon>
        <taxon>Pseudomonadati</taxon>
        <taxon>Pseudomonadota</taxon>
        <taxon>Betaproteobacteria</taxon>
        <taxon>Burkholderiales</taxon>
        <taxon>Comamonadaceae</taxon>
        <taxon>Acidovorax</taxon>
    </lineage>
</organism>